<reference evidence="1 2" key="1">
    <citation type="submission" date="2019-04" db="EMBL/GenBank/DDBJ databases">
        <title>Whole genome sequencing of Brevibacillus sp. TGS2-1.</title>
        <authorList>
            <person name="Choi A."/>
        </authorList>
    </citation>
    <scope>NUCLEOTIDE SEQUENCE [LARGE SCALE GENOMIC DNA]</scope>
    <source>
        <strain evidence="1 2">TGS2-1</strain>
    </source>
</reference>
<proteinExistence type="predicted"/>
<evidence type="ECO:0000313" key="2">
    <source>
        <dbReference type="Proteomes" id="UP000307841"/>
    </source>
</evidence>
<gene>
    <name evidence="1" type="ORF">E8L90_07215</name>
</gene>
<accession>A0A4U2Y534</accession>
<dbReference type="Proteomes" id="UP000307841">
    <property type="component" value="Unassembled WGS sequence"/>
</dbReference>
<organism evidence="1 2">
    <name type="scientific">Brevibacillus antibioticus</name>
    <dbReference type="NCBI Taxonomy" id="2570228"/>
    <lineage>
        <taxon>Bacteria</taxon>
        <taxon>Bacillati</taxon>
        <taxon>Bacillota</taxon>
        <taxon>Bacilli</taxon>
        <taxon>Bacillales</taxon>
        <taxon>Paenibacillaceae</taxon>
        <taxon>Brevibacillus</taxon>
    </lineage>
</organism>
<protein>
    <submittedName>
        <fullName evidence="1">Uncharacterized protein</fullName>
    </submittedName>
</protein>
<dbReference type="OrthoDB" id="9735475at2"/>
<keyword evidence="2" id="KW-1185">Reference proteome</keyword>
<name>A0A4U2Y534_9BACL</name>
<comment type="caution">
    <text evidence="1">The sequence shown here is derived from an EMBL/GenBank/DDBJ whole genome shotgun (WGS) entry which is preliminary data.</text>
</comment>
<dbReference type="RefSeq" id="WP_137028624.1">
    <property type="nucleotide sequence ID" value="NZ_SZNK01000001.1"/>
</dbReference>
<dbReference type="AlphaFoldDB" id="A0A4U2Y534"/>
<sequence>MILSEQYKALSKPNFSIMLELLFSPSSFNEIYLHLGHTKESEDQLKYSIRYATFSFMEPYEVLEVPVEQSIAEKIEEILCGSKISIIPQRYSMGLDGHSYILKVNRGFNKIEIRWWCEPDEEWAPLGELVELIFSQLPKKVRDY</sequence>
<dbReference type="EMBL" id="SZNK01000001">
    <property type="protein sequence ID" value="TKI55254.1"/>
    <property type="molecule type" value="Genomic_DNA"/>
</dbReference>
<evidence type="ECO:0000313" key="1">
    <source>
        <dbReference type="EMBL" id="TKI55254.1"/>
    </source>
</evidence>